<dbReference type="Proteomes" id="UP000294359">
    <property type="component" value="Chromosome"/>
</dbReference>
<protein>
    <recommendedName>
        <fullName evidence="6">Autotransporter domain-containing protein</fullName>
    </recommendedName>
</protein>
<feature type="chain" id="PRO_5044606714" description="Autotransporter domain-containing protein" evidence="1">
    <location>
        <begin position="30"/>
        <end position="429"/>
    </location>
</feature>
<reference evidence="2" key="3">
    <citation type="submission" date="2022-12" db="EMBL/GenBank/DDBJ databases">
        <authorList>
            <person name="Sun Q."/>
            <person name="Kim S."/>
        </authorList>
    </citation>
    <scope>NUCLEOTIDE SEQUENCE</scope>
    <source>
        <strain evidence="2">KCTC 12344</strain>
    </source>
</reference>
<name>A0A4P7BDY9_9BURK</name>
<organism evidence="2 5">
    <name type="scientific">Pseudoduganella plicata</name>
    <dbReference type="NCBI Taxonomy" id="321984"/>
    <lineage>
        <taxon>Bacteria</taxon>
        <taxon>Pseudomonadati</taxon>
        <taxon>Pseudomonadota</taxon>
        <taxon>Betaproteobacteria</taxon>
        <taxon>Burkholderiales</taxon>
        <taxon>Oxalobacteraceae</taxon>
        <taxon>Telluria group</taxon>
        <taxon>Pseudoduganella</taxon>
    </lineage>
</organism>
<reference evidence="3 4" key="2">
    <citation type="submission" date="2019-03" db="EMBL/GenBank/DDBJ databases">
        <title>Draft Genome Sequences of Six Type Strains of the Genus Massilia.</title>
        <authorList>
            <person name="Miess H."/>
            <person name="Frediansyhah A."/>
            <person name="Gross H."/>
        </authorList>
    </citation>
    <scope>NUCLEOTIDE SEQUENCE [LARGE SCALE GENOMIC DNA]</scope>
    <source>
        <strain evidence="3 4">DSM 17505</strain>
    </source>
</reference>
<evidence type="ECO:0000256" key="1">
    <source>
        <dbReference type="SAM" id="SignalP"/>
    </source>
</evidence>
<evidence type="ECO:0000313" key="4">
    <source>
        <dbReference type="Proteomes" id="UP000294359"/>
    </source>
</evidence>
<dbReference type="Proteomes" id="UP000619512">
    <property type="component" value="Unassembled WGS sequence"/>
</dbReference>
<evidence type="ECO:0000313" key="5">
    <source>
        <dbReference type="Proteomes" id="UP000619512"/>
    </source>
</evidence>
<dbReference type="RefSeq" id="WP_134383758.1">
    <property type="nucleotide sequence ID" value="NZ_BMWW01000005.1"/>
</dbReference>
<accession>A0A4P7BDY9</accession>
<evidence type="ECO:0000313" key="2">
    <source>
        <dbReference type="EMBL" id="GGY97225.1"/>
    </source>
</evidence>
<gene>
    <name evidence="3" type="ORF">E1742_04585</name>
    <name evidence="2" type="ORF">GCM10007388_33630</name>
</gene>
<dbReference type="EMBL" id="CP038026">
    <property type="protein sequence ID" value="QBQ35519.1"/>
    <property type="molecule type" value="Genomic_DNA"/>
</dbReference>
<dbReference type="EMBL" id="BMWW01000005">
    <property type="protein sequence ID" value="GGY97225.1"/>
    <property type="molecule type" value="Genomic_DNA"/>
</dbReference>
<feature type="signal peptide" evidence="1">
    <location>
        <begin position="1"/>
        <end position="29"/>
    </location>
</feature>
<reference evidence="2" key="1">
    <citation type="journal article" date="2014" name="Int. J. Syst. Evol. Microbiol.">
        <title>Complete genome sequence of Corynebacterium casei LMG S-19264T (=DSM 44701T), isolated from a smear-ripened cheese.</title>
        <authorList>
            <consortium name="US DOE Joint Genome Institute (JGI-PGF)"/>
            <person name="Walter F."/>
            <person name="Albersmeier A."/>
            <person name="Kalinowski J."/>
            <person name="Ruckert C."/>
        </authorList>
    </citation>
    <scope>NUCLEOTIDE SEQUENCE</scope>
    <source>
        <strain evidence="2">KCTC 12344</strain>
    </source>
</reference>
<keyword evidence="4" id="KW-1185">Reference proteome</keyword>
<dbReference type="AlphaFoldDB" id="A0A4P7BDY9"/>
<evidence type="ECO:0000313" key="3">
    <source>
        <dbReference type="EMBL" id="QBQ35519.1"/>
    </source>
</evidence>
<proteinExistence type="predicted"/>
<evidence type="ECO:0008006" key="6">
    <source>
        <dbReference type="Google" id="ProtNLM"/>
    </source>
</evidence>
<sequence>MTLRDRTVSRHAMLGCATLALAVLPPALAGDGFYDRKKLCTAAGYVDKEALAKRLVEHDRIGSTFRNAVPPAAAATNAGLLAALIRMGDSPCDTIGTCSEEERLDSDGLMARLVTLFAYPPAEFTLAKGVTKENFFATPNDVNPLLCVATPAQNAAGGKASWLAALRVRGHPDDLVISQQEAEFKAAKPAVFSVDRDELADTRTISSNAYLGILGQERREDMTKTAWLGYLGMARSSTRVDGTEDPDRKLNQLHAGIIFDRHHAGRYRLALRPTYFHDRVDGTRVAAVDAVYTPYWPLTDNKLRASTNLLINFPAFAIRPVVKAKLHAGHFTNRSRDPDIAAYQENYLRAGGVLGADLFAANLPVEYHFSYTGLARLRGPSSIHHVTHALGLSLDPNDYTSLVLDYSRGTNEETLLREKRWKLTFAFRY</sequence>
<keyword evidence="1" id="KW-0732">Signal</keyword>